<evidence type="ECO:0000313" key="5">
    <source>
        <dbReference type="EMBL" id="QEX18900.1"/>
    </source>
</evidence>
<dbReference type="KEGG" id="htq:FRZ44_42110"/>
<gene>
    <name evidence="5" type="ORF">FRZ44_42110</name>
</gene>
<dbReference type="PANTHER" id="PTHR45831:SF2">
    <property type="entry name" value="LD24721P"/>
    <property type="match status" value="1"/>
</dbReference>
<dbReference type="GO" id="GO:0060090">
    <property type="term" value="F:molecular adaptor activity"/>
    <property type="evidence" value="ECO:0007669"/>
    <property type="project" value="TreeGrafter"/>
</dbReference>
<proteinExistence type="predicted"/>
<dbReference type="InterPro" id="IPR011990">
    <property type="entry name" value="TPR-like_helical_dom_sf"/>
</dbReference>
<dbReference type="OrthoDB" id="9815010at2"/>
<evidence type="ECO:0000256" key="1">
    <source>
        <dbReference type="ARBA" id="ARBA00022737"/>
    </source>
</evidence>
<keyword evidence="4" id="KW-0732">Signal</keyword>
<accession>A0A5J6MS74</accession>
<dbReference type="InterPro" id="IPR019734">
    <property type="entry name" value="TPR_rpt"/>
</dbReference>
<dbReference type="AlphaFoldDB" id="A0A5J6MS74"/>
<keyword evidence="1" id="KW-0677">Repeat</keyword>
<dbReference type="EMBL" id="CP042906">
    <property type="protein sequence ID" value="QEX18900.1"/>
    <property type="molecule type" value="Genomic_DNA"/>
</dbReference>
<protein>
    <submittedName>
        <fullName evidence="5">Uncharacterized protein</fullName>
    </submittedName>
</protein>
<dbReference type="GO" id="GO:0072380">
    <property type="term" value="C:TRC complex"/>
    <property type="evidence" value="ECO:0007669"/>
    <property type="project" value="TreeGrafter"/>
</dbReference>
<dbReference type="PROSITE" id="PS50005">
    <property type="entry name" value="TPR"/>
    <property type="match status" value="2"/>
</dbReference>
<reference evidence="5 6" key="1">
    <citation type="submission" date="2019-08" db="EMBL/GenBank/DDBJ databases">
        <title>Hyperibacter terrae gen. nov., sp. nov. and Hyperibacter viscosus sp. nov., two new members in the family Rhodospirillaceae isolated from the rhizosphere of Hypericum perforatum.</title>
        <authorList>
            <person name="Noviana Z."/>
        </authorList>
    </citation>
    <scope>NUCLEOTIDE SEQUENCE [LARGE SCALE GENOMIC DNA]</scope>
    <source>
        <strain evidence="5 6">R5913</strain>
    </source>
</reference>
<evidence type="ECO:0000256" key="2">
    <source>
        <dbReference type="ARBA" id="ARBA00022803"/>
    </source>
</evidence>
<feature type="signal peptide" evidence="4">
    <location>
        <begin position="1"/>
        <end position="36"/>
    </location>
</feature>
<dbReference type="InterPro" id="IPR047150">
    <property type="entry name" value="SGT"/>
</dbReference>
<evidence type="ECO:0000256" key="4">
    <source>
        <dbReference type="SAM" id="SignalP"/>
    </source>
</evidence>
<dbReference type="GO" id="GO:0016020">
    <property type="term" value="C:membrane"/>
    <property type="evidence" value="ECO:0007669"/>
    <property type="project" value="TreeGrafter"/>
</dbReference>
<feature type="repeat" description="TPR" evidence="3">
    <location>
        <begin position="112"/>
        <end position="145"/>
    </location>
</feature>
<dbReference type="Proteomes" id="UP000326202">
    <property type="component" value="Chromosome"/>
</dbReference>
<dbReference type="RefSeq" id="WP_151179010.1">
    <property type="nucleotide sequence ID" value="NZ_CP042906.1"/>
</dbReference>
<evidence type="ECO:0000313" key="6">
    <source>
        <dbReference type="Proteomes" id="UP000326202"/>
    </source>
</evidence>
<feature type="repeat" description="TPR" evidence="3">
    <location>
        <begin position="146"/>
        <end position="179"/>
    </location>
</feature>
<dbReference type="PANTHER" id="PTHR45831">
    <property type="entry name" value="LD24721P"/>
    <property type="match status" value="1"/>
</dbReference>
<organism evidence="5 6">
    <name type="scientific">Hypericibacter terrae</name>
    <dbReference type="NCBI Taxonomy" id="2602015"/>
    <lineage>
        <taxon>Bacteria</taxon>
        <taxon>Pseudomonadati</taxon>
        <taxon>Pseudomonadota</taxon>
        <taxon>Alphaproteobacteria</taxon>
        <taxon>Rhodospirillales</taxon>
        <taxon>Dongiaceae</taxon>
        <taxon>Hypericibacter</taxon>
    </lineage>
</organism>
<dbReference type="SMART" id="SM00028">
    <property type="entry name" value="TPR"/>
    <property type="match status" value="3"/>
</dbReference>
<feature type="chain" id="PRO_5023839484" evidence="4">
    <location>
        <begin position="37"/>
        <end position="198"/>
    </location>
</feature>
<dbReference type="Pfam" id="PF13424">
    <property type="entry name" value="TPR_12"/>
    <property type="match status" value="1"/>
</dbReference>
<keyword evidence="6" id="KW-1185">Reference proteome</keyword>
<keyword evidence="2 3" id="KW-0802">TPR repeat</keyword>
<dbReference type="Gene3D" id="1.25.40.10">
    <property type="entry name" value="Tetratricopeptide repeat domain"/>
    <property type="match status" value="1"/>
</dbReference>
<evidence type="ECO:0000256" key="3">
    <source>
        <dbReference type="PROSITE-ProRule" id="PRU00339"/>
    </source>
</evidence>
<sequence>MTSLSLSNRFSQWRRWAAALGLFFAVALLAPGAAFADQKDPRLPELFDLLKKAPDPGAAQQVEGLIWTLWFHSDNPEVLKLMNSGVAAMSASDFKMAIDAFTKVTQIAPDFAEGWNKLATVHYLTGDYQDSLDEIGHTLELEPRHFGALSGLGLVQVELNHTEQALDAFERALDVYPLMQGARMNADTLRKQLQDKSI</sequence>
<dbReference type="GO" id="GO:0006620">
    <property type="term" value="P:post-translational protein targeting to endoplasmic reticulum membrane"/>
    <property type="evidence" value="ECO:0007669"/>
    <property type="project" value="TreeGrafter"/>
</dbReference>
<name>A0A5J6MS74_9PROT</name>
<dbReference type="SUPFAM" id="SSF48452">
    <property type="entry name" value="TPR-like"/>
    <property type="match status" value="1"/>
</dbReference>